<accession>A0A3D9C4I3</accession>
<gene>
    <name evidence="1" type="ORF">DRF65_20325</name>
</gene>
<reference evidence="2" key="1">
    <citation type="submission" date="2018-06" db="EMBL/GenBank/DDBJ databases">
        <authorList>
            <person name="Lum Nde A."/>
            <person name="Hugo C."/>
        </authorList>
    </citation>
    <scope>NUCLEOTIDE SEQUENCE [LARGE SCALE GENOMIC DNA]</scope>
    <source>
        <strain evidence="2">1_F178</strain>
    </source>
</reference>
<keyword evidence="2" id="KW-1185">Reference proteome</keyword>
<name>A0A3D9C4I3_9FLAO</name>
<proteinExistence type="predicted"/>
<dbReference type="EMBL" id="QNVT01000023">
    <property type="protein sequence ID" value="REC60608.1"/>
    <property type="molecule type" value="Genomic_DNA"/>
</dbReference>
<dbReference type="AlphaFoldDB" id="A0A3D9C4I3"/>
<evidence type="ECO:0000313" key="1">
    <source>
        <dbReference type="EMBL" id="REC60608.1"/>
    </source>
</evidence>
<organism evidence="1 2">
    <name type="scientific">Chryseobacterium pennae</name>
    <dbReference type="NCBI Taxonomy" id="2258962"/>
    <lineage>
        <taxon>Bacteria</taxon>
        <taxon>Pseudomonadati</taxon>
        <taxon>Bacteroidota</taxon>
        <taxon>Flavobacteriia</taxon>
        <taxon>Flavobacteriales</taxon>
        <taxon>Weeksellaceae</taxon>
        <taxon>Chryseobacterium group</taxon>
        <taxon>Chryseobacterium</taxon>
    </lineage>
</organism>
<sequence length="171" mass="19555">MILTSFFALLGCKSNAQKLQVTPIYTEPQRVTKEIPETGRIQTYTTLKAVVERLNPMIFMLSKNAETLQLRIQGNISSGGHSVHQVRKIGFEKGERNGNTITLRYYVEIKKIPGKESADVSGYNYTKDEIYKIPDDVKIIRIELYEDKINTPSDRNPQLVAHQTFNFFAKI</sequence>
<evidence type="ECO:0000313" key="2">
    <source>
        <dbReference type="Proteomes" id="UP000256686"/>
    </source>
</evidence>
<comment type="caution">
    <text evidence="1">The sequence shown here is derived from an EMBL/GenBank/DDBJ whole genome shotgun (WGS) entry which is preliminary data.</text>
</comment>
<protein>
    <submittedName>
        <fullName evidence="1">Uncharacterized protein</fullName>
    </submittedName>
</protein>
<dbReference type="Proteomes" id="UP000256686">
    <property type="component" value="Unassembled WGS sequence"/>
</dbReference>